<reference evidence="4" key="1">
    <citation type="submission" date="2020-10" db="EMBL/GenBank/DDBJ databases">
        <authorList>
            <person name="Gilroy R."/>
        </authorList>
    </citation>
    <scope>NUCLEOTIDE SEQUENCE</scope>
    <source>
        <strain evidence="4">CHK189-12415</strain>
    </source>
</reference>
<dbReference type="SUPFAM" id="SSF69360">
    <property type="entry name" value="Cell wall binding repeat"/>
    <property type="match status" value="1"/>
</dbReference>
<evidence type="ECO:0000256" key="2">
    <source>
        <dbReference type="PROSITE-ProRule" id="PRU00591"/>
    </source>
</evidence>
<dbReference type="Gene3D" id="2.10.270.10">
    <property type="entry name" value="Cholin Binding"/>
    <property type="match status" value="1"/>
</dbReference>
<reference evidence="4" key="2">
    <citation type="journal article" date="2021" name="PeerJ">
        <title>Extensive microbial diversity within the chicken gut microbiome revealed by metagenomics and culture.</title>
        <authorList>
            <person name="Gilroy R."/>
            <person name="Ravi A."/>
            <person name="Getino M."/>
            <person name="Pursley I."/>
            <person name="Horton D.L."/>
            <person name="Alikhan N.F."/>
            <person name="Baker D."/>
            <person name="Gharbi K."/>
            <person name="Hall N."/>
            <person name="Watson M."/>
            <person name="Adriaenssens E.M."/>
            <person name="Foster-Nyarko E."/>
            <person name="Jarju S."/>
            <person name="Secka A."/>
            <person name="Antonio M."/>
            <person name="Oren A."/>
            <person name="Chaudhuri R.R."/>
            <person name="La Ragione R."/>
            <person name="Hildebrand F."/>
            <person name="Pallen M.J."/>
        </authorList>
    </citation>
    <scope>NUCLEOTIDE SEQUENCE</scope>
    <source>
        <strain evidence="4">CHK189-12415</strain>
    </source>
</reference>
<dbReference type="Proteomes" id="UP000824241">
    <property type="component" value="Unassembled WGS sequence"/>
</dbReference>
<dbReference type="EMBL" id="DVHA01000038">
    <property type="protein sequence ID" value="HIR60186.1"/>
    <property type="molecule type" value="Genomic_DNA"/>
</dbReference>
<evidence type="ECO:0000313" key="5">
    <source>
        <dbReference type="Proteomes" id="UP000824241"/>
    </source>
</evidence>
<evidence type="ECO:0000313" key="4">
    <source>
        <dbReference type="EMBL" id="HIR60186.1"/>
    </source>
</evidence>
<evidence type="ECO:0000256" key="3">
    <source>
        <dbReference type="SAM" id="SignalP"/>
    </source>
</evidence>
<feature type="repeat" description="Cell wall-binding" evidence="2">
    <location>
        <begin position="85"/>
        <end position="104"/>
    </location>
</feature>
<comment type="caution">
    <text evidence="4">The sequence shown here is derived from an EMBL/GenBank/DDBJ whole genome shotgun (WGS) entry which is preliminary data.</text>
</comment>
<protein>
    <submittedName>
        <fullName evidence="4">Uncharacterized protein</fullName>
    </submittedName>
</protein>
<feature type="repeat" description="Cell wall-binding" evidence="2">
    <location>
        <begin position="45"/>
        <end position="64"/>
    </location>
</feature>
<gene>
    <name evidence="4" type="ORF">IAB37_01235</name>
</gene>
<organism evidence="4 5">
    <name type="scientific">Candidatus Faecivivens stercoravium</name>
    <dbReference type="NCBI Taxonomy" id="2840803"/>
    <lineage>
        <taxon>Bacteria</taxon>
        <taxon>Bacillati</taxon>
        <taxon>Bacillota</taxon>
        <taxon>Clostridia</taxon>
        <taxon>Eubacteriales</taxon>
        <taxon>Oscillospiraceae</taxon>
        <taxon>Oscillospiraceae incertae sedis</taxon>
        <taxon>Candidatus Faecivivens</taxon>
    </lineage>
</organism>
<dbReference type="Pfam" id="PF01473">
    <property type="entry name" value="Choline_bind_1"/>
    <property type="match status" value="2"/>
</dbReference>
<feature type="signal peptide" evidence="3">
    <location>
        <begin position="1"/>
        <end position="25"/>
    </location>
</feature>
<sequence length="147" mass="15692">MKRRLAAAILTATVTAGAMTLPAAAGEWDNEQQAACTETVQSPQQSGWQCAGGNWYYKNADGSYRQGWMRERGQWYFFDGQGVMVTGWAEIDGKAYCFGADGAMLTDCAEAGGKAYDLAVDGSVQGDDVPPVDGIYITIAGIVRMVA</sequence>
<accession>A0A9D1J3Z5</accession>
<name>A0A9D1J3Z5_9FIRM</name>
<evidence type="ECO:0000256" key="1">
    <source>
        <dbReference type="ARBA" id="ARBA00022737"/>
    </source>
</evidence>
<proteinExistence type="predicted"/>
<dbReference type="AlphaFoldDB" id="A0A9D1J3Z5"/>
<feature type="chain" id="PRO_5038373407" evidence="3">
    <location>
        <begin position="26"/>
        <end position="147"/>
    </location>
</feature>
<keyword evidence="3" id="KW-0732">Signal</keyword>
<dbReference type="InterPro" id="IPR018337">
    <property type="entry name" value="Cell_wall/Cho-bd_repeat"/>
</dbReference>
<keyword evidence="1" id="KW-0677">Repeat</keyword>
<dbReference type="PROSITE" id="PS51170">
    <property type="entry name" value="CW"/>
    <property type="match status" value="2"/>
</dbReference>